<evidence type="ECO:0000313" key="2">
    <source>
        <dbReference type="EMBL" id="NYI91520.1"/>
    </source>
</evidence>
<sequence length="138" mass="13753">MITIDLGDAAEPTAEAVIAAPVIAAIAAHAAVAVPGVVRTQPGLRGLATSVARAARQRIQGLTPAPADGVRVLAADPDEGRAGVRVEVGVVLSGQDQAAAVAQAVQRAVTRAVEAATSGPVASVSVTILDVETPEVRR</sequence>
<dbReference type="RefSeq" id="WP_179775394.1">
    <property type="nucleotide sequence ID" value="NZ_JACCFK010000001.1"/>
</dbReference>
<organism evidence="2 3">
    <name type="scientific">Amycolatopsis endophytica</name>
    <dbReference type="NCBI Taxonomy" id="860233"/>
    <lineage>
        <taxon>Bacteria</taxon>
        <taxon>Bacillati</taxon>
        <taxon>Actinomycetota</taxon>
        <taxon>Actinomycetes</taxon>
        <taxon>Pseudonocardiales</taxon>
        <taxon>Pseudonocardiaceae</taxon>
        <taxon>Amycolatopsis</taxon>
    </lineage>
</organism>
<keyword evidence="3" id="KW-1185">Reference proteome</keyword>
<dbReference type="AlphaFoldDB" id="A0A853B936"/>
<reference evidence="2 3" key="1">
    <citation type="submission" date="2020-07" db="EMBL/GenBank/DDBJ databases">
        <title>Sequencing the genomes of 1000 actinobacteria strains.</title>
        <authorList>
            <person name="Klenk H.-P."/>
        </authorList>
    </citation>
    <scope>NUCLEOTIDE SEQUENCE [LARGE SCALE GENOMIC DNA]</scope>
    <source>
        <strain evidence="2 3">DSM 104006</strain>
    </source>
</reference>
<dbReference type="InterPro" id="IPR005531">
    <property type="entry name" value="Asp23"/>
</dbReference>
<gene>
    <name evidence="2" type="ORF">HNR02_004843</name>
</gene>
<evidence type="ECO:0000313" key="3">
    <source>
        <dbReference type="Proteomes" id="UP000549616"/>
    </source>
</evidence>
<protein>
    <submittedName>
        <fullName evidence="2">Putative alkaline shock family protein YloU</fullName>
    </submittedName>
</protein>
<proteinExistence type="inferred from homology"/>
<name>A0A853B936_9PSEU</name>
<dbReference type="EMBL" id="JACCFK010000001">
    <property type="protein sequence ID" value="NYI91520.1"/>
    <property type="molecule type" value="Genomic_DNA"/>
</dbReference>
<comment type="caution">
    <text evidence="2">The sequence shown here is derived from an EMBL/GenBank/DDBJ whole genome shotgun (WGS) entry which is preliminary data.</text>
</comment>
<comment type="similarity">
    <text evidence="1">Belongs to the asp23 family.</text>
</comment>
<evidence type="ECO:0000256" key="1">
    <source>
        <dbReference type="ARBA" id="ARBA00005721"/>
    </source>
</evidence>
<dbReference type="Proteomes" id="UP000549616">
    <property type="component" value="Unassembled WGS sequence"/>
</dbReference>
<accession>A0A853B936</accession>
<dbReference type="Pfam" id="PF03780">
    <property type="entry name" value="Asp23"/>
    <property type="match status" value="1"/>
</dbReference>